<dbReference type="EMBL" id="PGGS01000066">
    <property type="protein sequence ID" value="PNH10126.1"/>
    <property type="molecule type" value="Genomic_DNA"/>
</dbReference>
<dbReference type="Proteomes" id="UP000236333">
    <property type="component" value="Unassembled WGS sequence"/>
</dbReference>
<feature type="compositionally biased region" description="Polar residues" evidence="6">
    <location>
        <begin position="125"/>
        <end position="140"/>
    </location>
</feature>
<dbReference type="GO" id="GO:0016887">
    <property type="term" value="F:ATP hydrolysis activity"/>
    <property type="evidence" value="ECO:0007669"/>
    <property type="project" value="InterPro"/>
</dbReference>
<sequence>MGARAPPPPGPQVYDNGTAALSGLSFGLDGGECLALVGRNGAGKSTALAVLSGRLRPTRGSVRLGGVDIAGRPDAARGRVAMCPQTDPLLPLLTPAEHLALYAALHGPRHTALRHNTHAAGPPTSVASTTARSGPPSASSWAALAGSDAARRCGLPPELLRRPVAQLSGGSKRKLSLALALLGAPQLLLLDEPSAGMDPPGRRGMCDTINMALHGSMYGSPRSPHCGGDDMYGGGGGVYVSAGAGRPAVVLTTHFWEEATALADWVGVMEGGRLLALGRPEAALPGGGGGGVGGGAAAVGARCG</sequence>
<dbReference type="PANTHER" id="PTHR19229:SF36">
    <property type="entry name" value="ATP-BINDING CASSETTE SUB-FAMILY A MEMBER 2"/>
    <property type="match status" value="1"/>
</dbReference>
<evidence type="ECO:0000256" key="2">
    <source>
        <dbReference type="ARBA" id="ARBA00022448"/>
    </source>
</evidence>
<keyword evidence="4" id="KW-0547">Nucleotide-binding</keyword>
<dbReference type="PROSITE" id="PS50893">
    <property type="entry name" value="ABC_TRANSPORTER_2"/>
    <property type="match status" value="1"/>
</dbReference>
<keyword evidence="2" id="KW-0813">Transport</keyword>
<accession>A0A2J8AC87</accession>
<comment type="caution">
    <text evidence="8">The sequence shown here is derived from an EMBL/GenBank/DDBJ whole genome shotgun (WGS) entry which is preliminary data.</text>
</comment>
<dbReference type="Pfam" id="PF00005">
    <property type="entry name" value="ABC_tran"/>
    <property type="match status" value="1"/>
</dbReference>
<dbReference type="GO" id="GO:0140359">
    <property type="term" value="F:ABC-type transporter activity"/>
    <property type="evidence" value="ECO:0007669"/>
    <property type="project" value="InterPro"/>
</dbReference>
<dbReference type="Gene3D" id="3.40.50.300">
    <property type="entry name" value="P-loop containing nucleotide triphosphate hydrolases"/>
    <property type="match status" value="1"/>
</dbReference>
<dbReference type="GO" id="GO:0016020">
    <property type="term" value="C:membrane"/>
    <property type="evidence" value="ECO:0007669"/>
    <property type="project" value="InterPro"/>
</dbReference>
<dbReference type="InterPro" id="IPR027417">
    <property type="entry name" value="P-loop_NTPase"/>
</dbReference>
<name>A0A2J8AC87_9CHLO</name>
<dbReference type="GO" id="GO:0005524">
    <property type="term" value="F:ATP binding"/>
    <property type="evidence" value="ECO:0007669"/>
    <property type="project" value="UniProtKB-KW"/>
</dbReference>
<keyword evidence="3" id="KW-0677">Repeat</keyword>
<evidence type="ECO:0000313" key="9">
    <source>
        <dbReference type="Proteomes" id="UP000236333"/>
    </source>
</evidence>
<comment type="similarity">
    <text evidence="1">Belongs to the ABC transporter superfamily. ABCA family. CPR flippase (TC 3.A.1.211) subfamily.</text>
</comment>
<keyword evidence="5" id="KW-0067">ATP-binding</keyword>
<dbReference type="SMART" id="SM00382">
    <property type="entry name" value="AAA"/>
    <property type="match status" value="1"/>
</dbReference>
<protein>
    <submittedName>
        <fullName evidence="8">ABC transporter A family member 1</fullName>
    </submittedName>
</protein>
<gene>
    <name evidence="8" type="ORF">TSOC_003185</name>
</gene>
<evidence type="ECO:0000256" key="5">
    <source>
        <dbReference type="ARBA" id="ARBA00022840"/>
    </source>
</evidence>
<dbReference type="AlphaFoldDB" id="A0A2J8AC87"/>
<keyword evidence="9" id="KW-1185">Reference proteome</keyword>
<evidence type="ECO:0000256" key="4">
    <source>
        <dbReference type="ARBA" id="ARBA00022741"/>
    </source>
</evidence>
<evidence type="ECO:0000259" key="7">
    <source>
        <dbReference type="PROSITE" id="PS50893"/>
    </source>
</evidence>
<dbReference type="InterPro" id="IPR026082">
    <property type="entry name" value="ABCA"/>
</dbReference>
<organism evidence="8 9">
    <name type="scientific">Tetrabaena socialis</name>
    <dbReference type="NCBI Taxonomy" id="47790"/>
    <lineage>
        <taxon>Eukaryota</taxon>
        <taxon>Viridiplantae</taxon>
        <taxon>Chlorophyta</taxon>
        <taxon>core chlorophytes</taxon>
        <taxon>Chlorophyceae</taxon>
        <taxon>CS clade</taxon>
        <taxon>Chlamydomonadales</taxon>
        <taxon>Tetrabaenaceae</taxon>
        <taxon>Tetrabaena</taxon>
    </lineage>
</organism>
<reference evidence="8 9" key="1">
    <citation type="journal article" date="2017" name="Mol. Biol. Evol.">
        <title>The 4-celled Tetrabaena socialis nuclear genome reveals the essential components for genetic control of cell number at the origin of multicellularity in the volvocine lineage.</title>
        <authorList>
            <person name="Featherston J."/>
            <person name="Arakaki Y."/>
            <person name="Hanschen E.R."/>
            <person name="Ferris P.J."/>
            <person name="Michod R.E."/>
            <person name="Olson B.J.S.C."/>
            <person name="Nozaki H."/>
            <person name="Durand P.M."/>
        </authorList>
    </citation>
    <scope>NUCLEOTIDE SEQUENCE [LARGE SCALE GENOMIC DNA]</scope>
    <source>
        <strain evidence="8 9">NIES-571</strain>
    </source>
</reference>
<feature type="domain" description="ABC transporter" evidence="7">
    <location>
        <begin position="3"/>
        <end position="296"/>
    </location>
</feature>
<dbReference type="OrthoDB" id="10255969at2759"/>
<evidence type="ECO:0000256" key="3">
    <source>
        <dbReference type="ARBA" id="ARBA00022737"/>
    </source>
</evidence>
<feature type="region of interest" description="Disordered" evidence="6">
    <location>
        <begin position="116"/>
        <end position="142"/>
    </location>
</feature>
<proteinExistence type="inferred from homology"/>
<evidence type="ECO:0000256" key="1">
    <source>
        <dbReference type="ARBA" id="ARBA00008526"/>
    </source>
</evidence>
<evidence type="ECO:0000313" key="8">
    <source>
        <dbReference type="EMBL" id="PNH10126.1"/>
    </source>
</evidence>
<dbReference type="InterPro" id="IPR003593">
    <property type="entry name" value="AAA+_ATPase"/>
</dbReference>
<dbReference type="GO" id="GO:0005319">
    <property type="term" value="F:lipid transporter activity"/>
    <property type="evidence" value="ECO:0007669"/>
    <property type="project" value="TreeGrafter"/>
</dbReference>
<dbReference type="SUPFAM" id="SSF52540">
    <property type="entry name" value="P-loop containing nucleoside triphosphate hydrolases"/>
    <property type="match status" value="1"/>
</dbReference>
<evidence type="ECO:0000256" key="6">
    <source>
        <dbReference type="SAM" id="MobiDB-lite"/>
    </source>
</evidence>
<dbReference type="PANTHER" id="PTHR19229">
    <property type="entry name" value="ATP-BINDING CASSETTE TRANSPORTER SUBFAMILY A ABCA"/>
    <property type="match status" value="1"/>
</dbReference>
<dbReference type="InterPro" id="IPR003439">
    <property type="entry name" value="ABC_transporter-like_ATP-bd"/>
</dbReference>